<evidence type="ECO:0000256" key="1">
    <source>
        <dbReference type="SAM" id="MobiDB-lite"/>
    </source>
</evidence>
<keyword evidence="3" id="KW-1185">Reference proteome</keyword>
<feature type="region of interest" description="Disordered" evidence="1">
    <location>
        <begin position="76"/>
        <end position="115"/>
    </location>
</feature>
<protein>
    <submittedName>
        <fullName evidence="2">Uncharacterized protein</fullName>
    </submittedName>
</protein>
<comment type="caution">
    <text evidence="2">The sequence shown here is derived from an EMBL/GenBank/DDBJ whole genome shotgun (WGS) entry which is preliminary data.</text>
</comment>
<accession>A0ABR9DI53</accession>
<organism evidence="2 3">
    <name type="scientific">Methylomonas fluvii</name>
    <dbReference type="NCBI Taxonomy" id="1854564"/>
    <lineage>
        <taxon>Bacteria</taxon>
        <taxon>Pseudomonadati</taxon>
        <taxon>Pseudomonadota</taxon>
        <taxon>Gammaproteobacteria</taxon>
        <taxon>Methylococcales</taxon>
        <taxon>Methylococcaceae</taxon>
        <taxon>Methylomonas</taxon>
    </lineage>
</organism>
<dbReference type="Proteomes" id="UP000641152">
    <property type="component" value="Unassembled WGS sequence"/>
</dbReference>
<gene>
    <name evidence="2" type="ORF">EBB_15895</name>
</gene>
<dbReference type="EMBL" id="JACXST010000002">
    <property type="protein sequence ID" value="MBD9361973.1"/>
    <property type="molecule type" value="Genomic_DNA"/>
</dbReference>
<reference evidence="2 3" key="1">
    <citation type="submission" date="2020-09" db="EMBL/GenBank/DDBJ databases">
        <title>Methylomonas albis sp. nov. and Methylomonas fluvii sp. nov.: Two cold-adapted methanotrophs from the River Elbe and an amended description of Methylovulum psychrotolerans strain Eb1.</title>
        <authorList>
            <person name="Bussmann I.K."/>
            <person name="Klings K.-W."/>
            <person name="Warnstedt J."/>
            <person name="Hoppert M."/>
            <person name="Saborowski A."/>
            <person name="Horn F."/>
            <person name="Liebner S."/>
        </authorList>
    </citation>
    <scope>NUCLEOTIDE SEQUENCE [LARGE SCALE GENOMIC DNA]</scope>
    <source>
        <strain evidence="2 3">EbB</strain>
    </source>
</reference>
<proteinExistence type="predicted"/>
<feature type="compositionally biased region" description="Basic and acidic residues" evidence="1">
    <location>
        <begin position="81"/>
        <end position="92"/>
    </location>
</feature>
<evidence type="ECO:0000313" key="3">
    <source>
        <dbReference type="Proteomes" id="UP000641152"/>
    </source>
</evidence>
<name>A0ABR9DI53_9GAMM</name>
<dbReference type="RefSeq" id="WP_192394724.1">
    <property type="nucleotide sequence ID" value="NZ_CAJHIU010000002.1"/>
</dbReference>
<evidence type="ECO:0000313" key="2">
    <source>
        <dbReference type="EMBL" id="MBD9361973.1"/>
    </source>
</evidence>
<sequence length="115" mass="13016">MNIKTYQGRSNVSSAIALSAPYLIVADDEDNKLSVFDHLTQNPADPEELNIEATFFFPNAGSRYFCRKIFSSFPAGKNRQKSRDRLCLRHPDSSASPRFDPTRGSKHWLSHDLTP</sequence>